<evidence type="ECO:0000256" key="1">
    <source>
        <dbReference type="ARBA" id="ARBA00001966"/>
    </source>
</evidence>
<dbReference type="Pfam" id="PF04055">
    <property type="entry name" value="Radical_SAM"/>
    <property type="match status" value="1"/>
</dbReference>
<organism evidence="8 9">
    <name type="scientific">Candidatus Magasanikbacteria bacterium CG10_big_fil_rev_8_21_14_0_10_36_32</name>
    <dbReference type="NCBI Taxonomy" id="1974646"/>
    <lineage>
        <taxon>Bacteria</taxon>
        <taxon>Candidatus Magasanikiibacteriota</taxon>
    </lineage>
</organism>
<dbReference type="InterPro" id="IPR050377">
    <property type="entry name" value="Radical_SAM_PqqE_MftC-like"/>
</dbReference>
<dbReference type="PANTHER" id="PTHR11228">
    <property type="entry name" value="RADICAL SAM DOMAIN PROTEIN"/>
    <property type="match status" value="1"/>
</dbReference>
<keyword evidence="3" id="KW-0949">S-adenosyl-L-methionine</keyword>
<dbReference type="PANTHER" id="PTHR11228:SF34">
    <property type="entry name" value="TUNGSTEN-CONTAINING ALDEHYDE FERREDOXIN OXIDOREDUCTASE COFACTOR MODIFYING PROTEIN"/>
    <property type="match status" value="1"/>
</dbReference>
<evidence type="ECO:0000313" key="8">
    <source>
        <dbReference type="EMBL" id="PIT88146.1"/>
    </source>
</evidence>
<comment type="caution">
    <text evidence="8">The sequence shown here is derived from an EMBL/GenBank/DDBJ whole genome shotgun (WGS) entry which is preliminary data.</text>
</comment>
<name>A0A2M6W5T4_9BACT</name>
<dbReference type="Proteomes" id="UP000231426">
    <property type="component" value="Unassembled WGS sequence"/>
</dbReference>
<keyword evidence="5" id="KW-0408">Iron</keyword>
<dbReference type="GO" id="GO:0003824">
    <property type="term" value="F:catalytic activity"/>
    <property type="evidence" value="ECO:0007669"/>
    <property type="project" value="InterPro"/>
</dbReference>
<dbReference type="GO" id="GO:0046872">
    <property type="term" value="F:metal ion binding"/>
    <property type="evidence" value="ECO:0007669"/>
    <property type="project" value="UniProtKB-KW"/>
</dbReference>
<dbReference type="Pfam" id="PF13186">
    <property type="entry name" value="SPASM"/>
    <property type="match status" value="1"/>
</dbReference>
<dbReference type="SMART" id="SM00729">
    <property type="entry name" value="Elp3"/>
    <property type="match status" value="1"/>
</dbReference>
<evidence type="ECO:0000256" key="5">
    <source>
        <dbReference type="ARBA" id="ARBA00023004"/>
    </source>
</evidence>
<dbReference type="PROSITE" id="PS51918">
    <property type="entry name" value="RADICAL_SAM"/>
    <property type="match status" value="1"/>
</dbReference>
<evidence type="ECO:0000256" key="3">
    <source>
        <dbReference type="ARBA" id="ARBA00022691"/>
    </source>
</evidence>
<protein>
    <submittedName>
        <fullName evidence="8">Radical SAM domain-containing protein</fullName>
    </submittedName>
</protein>
<dbReference type="InterPro" id="IPR058240">
    <property type="entry name" value="rSAM_sf"/>
</dbReference>
<evidence type="ECO:0000313" key="9">
    <source>
        <dbReference type="Proteomes" id="UP000231426"/>
    </source>
</evidence>
<dbReference type="InterPro" id="IPR023885">
    <property type="entry name" value="4Fe4S-binding_SPASM_dom"/>
</dbReference>
<keyword evidence="2" id="KW-0004">4Fe-4S</keyword>
<dbReference type="InterPro" id="IPR034391">
    <property type="entry name" value="AdoMet-like_SPASM_containing"/>
</dbReference>
<dbReference type="InterPro" id="IPR006638">
    <property type="entry name" value="Elp3/MiaA/NifB-like_rSAM"/>
</dbReference>
<dbReference type="EMBL" id="PFBV01000005">
    <property type="protein sequence ID" value="PIT88146.1"/>
    <property type="molecule type" value="Genomic_DNA"/>
</dbReference>
<keyword evidence="6" id="KW-0411">Iron-sulfur</keyword>
<keyword evidence="4" id="KW-0479">Metal-binding</keyword>
<accession>A0A2M6W5T4</accession>
<dbReference type="GO" id="GO:0051536">
    <property type="term" value="F:iron-sulfur cluster binding"/>
    <property type="evidence" value="ECO:0007669"/>
    <property type="project" value="UniProtKB-KW"/>
</dbReference>
<comment type="cofactor">
    <cofactor evidence="1">
        <name>[4Fe-4S] cluster</name>
        <dbReference type="ChEBI" id="CHEBI:49883"/>
    </cofactor>
</comment>
<dbReference type="SFLD" id="SFLDS00029">
    <property type="entry name" value="Radical_SAM"/>
    <property type="match status" value="1"/>
</dbReference>
<proteinExistence type="predicted"/>
<dbReference type="Gene3D" id="3.20.20.70">
    <property type="entry name" value="Aldolase class I"/>
    <property type="match status" value="1"/>
</dbReference>
<dbReference type="InterPro" id="IPR013785">
    <property type="entry name" value="Aldolase_TIM"/>
</dbReference>
<evidence type="ECO:0000259" key="7">
    <source>
        <dbReference type="PROSITE" id="PS51918"/>
    </source>
</evidence>
<dbReference type="SUPFAM" id="SSF102114">
    <property type="entry name" value="Radical SAM enzymes"/>
    <property type="match status" value="1"/>
</dbReference>
<feature type="domain" description="Radical SAM core" evidence="7">
    <location>
        <begin position="19"/>
        <end position="251"/>
    </location>
</feature>
<evidence type="ECO:0000256" key="2">
    <source>
        <dbReference type="ARBA" id="ARBA00022485"/>
    </source>
</evidence>
<dbReference type="SFLD" id="SFLDG01387">
    <property type="entry name" value="BtrN-like_SPASM_domain_contain"/>
    <property type="match status" value="1"/>
</dbReference>
<evidence type="ECO:0000256" key="6">
    <source>
        <dbReference type="ARBA" id="ARBA00023014"/>
    </source>
</evidence>
<dbReference type="SFLD" id="SFLDG01067">
    <property type="entry name" value="SPASM/twitch_domain_containing"/>
    <property type="match status" value="1"/>
</dbReference>
<gene>
    <name evidence="8" type="ORF">COU29_04005</name>
</gene>
<sequence>MLKSLREKDRKNLSELIPLEMPFTLLVEPTNLCTLACKFCPTSDVDLLKKFNRQQGMMDYELFKKIIDDIKTFNSKLKKLYLYKDGEPLLNPKLIDMIQYAKDMDVAEDIRLTTNGTLLTPEMNRKLVQAGLNLIQISINAVSDEGYNKICNRKVSYKKLVENITDLYNNRGCCQMHIKFLDCNRSVEEREKFVKDFQKISTSINIETLHGWSASDAKDFTLNIEPDTTPDGVAFIPKEVCPFPFFSLAINFNGTVSICCVDWSHGTVVGDLRKQSLREIWEGKALYDFRVMHLKKQRHYNRACKDCCYITTASDCIDDDAVVILERLAKKYGK</sequence>
<dbReference type="AlphaFoldDB" id="A0A2M6W5T4"/>
<dbReference type="InterPro" id="IPR007197">
    <property type="entry name" value="rSAM"/>
</dbReference>
<reference evidence="9" key="1">
    <citation type="submission" date="2017-09" db="EMBL/GenBank/DDBJ databases">
        <title>Depth-based differentiation of microbial function through sediment-hosted aquifers and enrichment of novel symbionts in the deep terrestrial subsurface.</title>
        <authorList>
            <person name="Probst A.J."/>
            <person name="Ladd B."/>
            <person name="Jarett J.K."/>
            <person name="Geller-Mcgrath D.E."/>
            <person name="Sieber C.M.K."/>
            <person name="Emerson J.B."/>
            <person name="Anantharaman K."/>
            <person name="Thomas B.C."/>
            <person name="Malmstrom R."/>
            <person name="Stieglmeier M."/>
            <person name="Klingl A."/>
            <person name="Woyke T."/>
            <person name="Ryan C.M."/>
            <person name="Banfield J.F."/>
        </authorList>
    </citation>
    <scope>NUCLEOTIDE SEQUENCE [LARGE SCALE GENOMIC DNA]</scope>
</reference>
<dbReference type="CDD" id="cd01335">
    <property type="entry name" value="Radical_SAM"/>
    <property type="match status" value="1"/>
</dbReference>
<evidence type="ECO:0000256" key="4">
    <source>
        <dbReference type="ARBA" id="ARBA00022723"/>
    </source>
</evidence>